<dbReference type="RefSeq" id="WP_015430695.1">
    <property type="nucleotide sequence ID" value="NC_020514.1"/>
</dbReference>
<sequence length="73" mass="8335">MKHSTDIIQVIPSAERLANKCQALGIYIQHEKQFCFDKNNDRDGFIRLGFAGMNENKFAEGIELLVNSLNIKH</sequence>
<dbReference type="AlphaFoldDB" id="M4RL10"/>
<dbReference type="PATRIC" id="fig|1129794.4.peg.2119"/>
<evidence type="ECO:0000313" key="1">
    <source>
        <dbReference type="EMBL" id="AGH44251.1"/>
    </source>
</evidence>
<keyword evidence="2" id="KW-1185">Reference proteome</keyword>
<protein>
    <recommendedName>
        <fullName evidence="3">GntR family transcriptional regulator</fullName>
    </recommendedName>
</protein>
<name>M4RL10_9ALTE</name>
<dbReference type="Proteomes" id="UP000011864">
    <property type="component" value="Chromosome"/>
</dbReference>
<dbReference type="HOGENOM" id="CLU_2701454_0_0_6"/>
<organism evidence="1 2">
    <name type="scientific">Paraglaciecola psychrophila 170</name>
    <dbReference type="NCBI Taxonomy" id="1129794"/>
    <lineage>
        <taxon>Bacteria</taxon>
        <taxon>Pseudomonadati</taxon>
        <taxon>Pseudomonadota</taxon>
        <taxon>Gammaproteobacteria</taxon>
        <taxon>Alteromonadales</taxon>
        <taxon>Alteromonadaceae</taxon>
        <taxon>Paraglaciecola</taxon>
    </lineage>
</organism>
<dbReference type="KEGG" id="gps:C427_2142"/>
<gene>
    <name evidence="1" type="ORF">C427_2142</name>
</gene>
<accession>M4RL10</accession>
<evidence type="ECO:0000313" key="2">
    <source>
        <dbReference type="Proteomes" id="UP000011864"/>
    </source>
</evidence>
<dbReference type="EMBL" id="CP003837">
    <property type="protein sequence ID" value="AGH44251.1"/>
    <property type="molecule type" value="Genomic_DNA"/>
</dbReference>
<reference evidence="1 2" key="1">
    <citation type="journal article" date="2013" name="Genome Announc.">
        <title>Complete Genome Sequence of Glaciecola psychrophila Strain 170T.</title>
        <authorList>
            <person name="Yin J."/>
            <person name="Chen J."/>
            <person name="Liu G."/>
            <person name="Yu Y."/>
            <person name="Song L."/>
            <person name="Wang X."/>
            <person name="Qu X."/>
        </authorList>
    </citation>
    <scope>NUCLEOTIDE SEQUENCE [LARGE SCALE GENOMIC DNA]</scope>
    <source>
        <strain evidence="1 2">170</strain>
    </source>
</reference>
<proteinExistence type="predicted"/>
<dbReference type="STRING" id="1129794.C427_2142"/>
<evidence type="ECO:0008006" key="3">
    <source>
        <dbReference type="Google" id="ProtNLM"/>
    </source>
</evidence>